<keyword evidence="3" id="KW-1185">Reference proteome</keyword>
<dbReference type="Gene3D" id="1.10.1520.10">
    <property type="entry name" value="Ribonuclease III domain"/>
    <property type="match status" value="1"/>
</dbReference>
<dbReference type="GeneID" id="30992282"/>
<name>A0A1E4S400_CYBJN</name>
<evidence type="ECO:0000259" key="1">
    <source>
        <dbReference type="PROSITE" id="PS50142"/>
    </source>
</evidence>
<dbReference type="GO" id="GO:0004525">
    <property type="term" value="F:ribonuclease III activity"/>
    <property type="evidence" value="ECO:0007669"/>
    <property type="project" value="InterPro"/>
</dbReference>
<dbReference type="GO" id="GO:0006396">
    <property type="term" value="P:RNA processing"/>
    <property type="evidence" value="ECO:0007669"/>
    <property type="project" value="InterPro"/>
</dbReference>
<dbReference type="EMBL" id="KV453928">
    <property type="protein sequence ID" value="ODV74256.1"/>
    <property type="molecule type" value="Genomic_DNA"/>
</dbReference>
<dbReference type="SMART" id="SM00535">
    <property type="entry name" value="RIBOc"/>
    <property type="match status" value="1"/>
</dbReference>
<dbReference type="InterPro" id="IPR036389">
    <property type="entry name" value="RNase_III_sf"/>
</dbReference>
<dbReference type="InterPro" id="IPR000999">
    <property type="entry name" value="RNase_III_dom"/>
</dbReference>
<evidence type="ECO:0000313" key="3">
    <source>
        <dbReference type="Proteomes" id="UP000094389"/>
    </source>
</evidence>
<reference evidence="2 3" key="1">
    <citation type="journal article" date="2016" name="Proc. Natl. Acad. Sci. U.S.A.">
        <title>Comparative genomics of biotechnologically important yeasts.</title>
        <authorList>
            <person name="Riley R."/>
            <person name="Haridas S."/>
            <person name="Wolfe K.H."/>
            <person name="Lopes M.R."/>
            <person name="Hittinger C.T."/>
            <person name="Goeker M."/>
            <person name="Salamov A.A."/>
            <person name="Wisecaver J.H."/>
            <person name="Long T.M."/>
            <person name="Calvey C.H."/>
            <person name="Aerts A.L."/>
            <person name="Barry K.W."/>
            <person name="Choi C."/>
            <person name="Clum A."/>
            <person name="Coughlan A.Y."/>
            <person name="Deshpande S."/>
            <person name="Douglass A.P."/>
            <person name="Hanson S.J."/>
            <person name="Klenk H.-P."/>
            <person name="LaButti K.M."/>
            <person name="Lapidus A."/>
            <person name="Lindquist E.A."/>
            <person name="Lipzen A.M."/>
            <person name="Meier-Kolthoff J.P."/>
            <person name="Ohm R.A."/>
            <person name="Otillar R.P."/>
            <person name="Pangilinan J.L."/>
            <person name="Peng Y."/>
            <person name="Rokas A."/>
            <person name="Rosa C.A."/>
            <person name="Scheuner C."/>
            <person name="Sibirny A.A."/>
            <person name="Slot J.C."/>
            <person name="Stielow J.B."/>
            <person name="Sun H."/>
            <person name="Kurtzman C.P."/>
            <person name="Blackwell M."/>
            <person name="Grigoriev I.V."/>
            <person name="Jeffries T.W."/>
        </authorList>
    </citation>
    <scope>NUCLEOTIDE SEQUENCE [LARGE SCALE GENOMIC DNA]</scope>
    <source>
        <strain evidence="3">ATCC 18201 / CBS 1600 / BCRC 20928 / JCM 3617 / NBRC 0987 / NRRL Y-1542</strain>
    </source>
</reference>
<sequence length="536" mass="61073">MPWNMSHLVVRSSMSLRCCLFHHTVRRFSCASHLRKSPAFPLPIGTSSGGSSKVPLNAEIILPQICDPVLKKVVLDPNSWDQTAYHTLESIGDGAIYLIVLELVHEMYPEHEKYPGLLNQLRSQLTSNEKLSEWFELLQMQNRLLNLPSNTVLSGGRKADFMESYFGALLKDPSHGYDSVVALMKSLVNLEKTFIKAFFNNNITDKMKCFPGIPLGDVLKRRERQRYESINITSQRKRVSPMNDNFFRVDTSVLETMAHPDTIAVPIPDTEISESVMESISRKKEGPISEESTAEDIKFADLWYETGTNPEAVVDWLFGKQLARFEYQHSPSTKLWSTTIKIGDVTIAESRNDVNMARSRRNSVRRIFLIEPSILKMALKNSSRISARAVDRAVRSIKRARQSEHFKNFIWLHTAPLTVIYEEHQTTDERWIFTLAREPTTALANLFYPLVTVLKVDSSNGSPDVYFTVEGTELMKVQAKSIISGKMECCLKVFHLDRKDLDRLIGVKGYFKVDSKYLDAVFAKMKHVQTLLANTE</sequence>
<dbReference type="CDD" id="cd00593">
    <property type="entry name" value="RIBOc"/>
    <property type="match status" value="1"/>
</dbReference>
<gene>
    <name evidence="2" type="ORF">CYBJADRAFT_71502</name>
</gene>
<protein>
    <recommendedName>
        <fullName evidence="1">RNase III domain-containing protein</fullName>
    </recommendedName>
</protein>
<dbReference type="Proteomes" id="UP000094389">
    <property type="component" value="Unassembled WGS sequence"/>
</dbReference>
<dbReference type="RefSeq" id="XP_020071295.1">
    <property type="nucleotide sequence ID" value="XM_020217886.1"/>
</dbReference>
<dbReference type="Pfam" id="PF00636">
    <property type="entry name" value="Ribonuclease_3"/>
    <property type="match status" value="1"/>
</dbReference>
<organism evidence="2 3">
    <name type="scientific">Cyberlindnera jadinii (strain ATCC 18201 / CBS 1600 / BCRC 20928 / JCM 3617 / NBRC 0987 / NRRL Y-1542)</name>
    <name type="common">Torula yeast</name>
    <name type="synonym">Candida utilis</name>
    <dbReference type="NCBI Taxonomy" id="983966"/>
    <lineage>
        <taxon>Eukaryota</taxon>
        <taxon>Fungi</taxon>
        <taxon>Dikarya</taxon>
        <taxon>Ascomycota</taxon>
        <taxon>Saccharomycotina</taxon>
        <taxon>Saccharomycetes</taxon>
        <taxon>Phaffomycetales</taxon>
        <taxon>Phaffomycetaceae</taxon>
        <taxon>Cyberlindnera</taxon>
    </lineage>
</organism>
<accession>A0A1E4S400</accession>
<dbReference type="SUPFAM" id="SSF69065">
    <property type="entry name" value="RNase III domain-like"/>
    <property type="match status" value="1"/>
</dbReference>
<proteinExistence type="predicted"/>
<dbReference type="PROSITE" id="PS50142">
    <property type="entry name" value="RNASE_3_2"/>
    <property type="match status" value="1"/>
</dbReference>
<feature type="domain" description="RNase III" evidence="1">
    <location>
        <begin position="69"/>
        <end position="174"/>
    </location>
</feature>
<evidence type="ECO:0000313" key="2">
    <source>
        <dbReference type="EMBL" id="ODV74256.1"/>
    </source>
</evidence>
<dbReference type="AlphaFoldDB" id="A0A1E4S400"/>